<dbReference type="OrthoDB" id="125642at2759"/>
<reference evidence="2" key="1">
    <citation type="submission" date="2023-04" db="EMBL/GenBank/DDBJ databases">
        <title>Phytophthora fragariaefolia NBRC 109709.</title>
        <authorList>
            <person name="Ichikawa N."/>
            <person name="Sato H."/>
            <person name="Tonouchi N."/>
        </authorList>
    </citation>
    <scope>NUCLEOTIDE SEQUENCE</scope>
    <source>
        <strain evidence="2">NBRC 109709</strain>
    </source>
</reference>
<dbReference type="GO" id="GO:0015074">
    <property type="term" value="P:DNA integration"/>
    <property type="evidence" value="ECO:0007669"/>
    <property type="project" value="InterPro"/>
</dbReference>
<evidence type="ECO:0000259" key="1">
    <source>
        <dbReference type="PROSITE" id="PS50994"/>
    </source>
</evidence>
<dbReference type="AlphaFoldDB" id="A0A9W6YDU3"/>
<dbReference type="PANTHER" id="PTHR37984:SF5">
    <property type="entry name" value="PROTEIN NYNRIN-LIKE"/>
    <property type="match status" value="1"/>
</dbReference>
<dbReference type="PANTHER" id="PTHR37984">
    <property type="entry name" value="PROTEIN CBG26694"/>
    <property type="match status" value="1"/>
</dbReference>
<keyword evidence="3" id="KW-1185">Reference proteome</keyword>
<dbReference type="SUPFAM" id="SSF53098">
    <property type="entry name" value="Ribonuclease H-like"/>
    <property type="match status" value="1"/>
</dbReference>
<sequence length="448" mass="50672">MIESDYEGWLLSFDGAVKLSDRCVGDSRIAIQQAQGLIRCLKPGLQLLLTEFVGLRKKFRSVKLGLVKREYNAATDYLTTKTLLAREPVSIDDPVELAQLRQLKKIPEKLIKPGASQLVSPEQNLDPKDSAEVDTVPKPVSISEAAAPFTPKAWICMVTRRQTWAQGVTIACENVNEVDDRDVEDEISRIPEQQTENYSPEAATPVEHSTKRWRRILAQQQVEPWTKKLRDLLKGDLEELLSAEAEGVAKIANQFVLDSRGALYYLSRLTLGRPRNAAENLRLVILAGLREDLLHLCHGDFQGGHQGITRTFKRLRREFYWFVMHADVGRFVKECVDCVTAKGAPPNPGPSTGNILATRPFGVVSMDFVSHLPKFDRGNVFLLLFQCVFSGFIMCRPMSLTTAQDVAEVYMECVFQWFGASQMIRHDRDPRIMCEVFARFREMLASRQ</sequence>
<dbReference type="InterPro" id="IPR012337">
    <property type="entry name" value="RNaseH-like_sf"/>
</dbReference>
<dbReference type="Proteomes" id="UP001165121">
    <property type="component" value="Unassembled WGS sequence"/>
</dbReference>
<organism evidence="2 3">
    <name type="scientific">Phytophthora fragariaefolia</name>
    <dbReference type="NCBI Taxonomy" id="1490495"/>
    <lineage>
        <taxon>Eukaryota</taxon>
        <taxon>Sar</taxon>
        <taxon>Stramenopiles</taxon>
        <taxon>Oomycota</taxon>
        <taxon>Peronosporomycetes</taxon>
        <taxon>Peronosporales</taxon>
        <taxon>Peronosporaceae</taxon>
        <taxon>Phytophthora</taxon>
    </lineage>
</organism>
<dbReference type="Gene3D" id="1.10.340.70">
    <property type="match status" value="1"/>
</dbReference>
<comment type="caution">
    <text evidence="2">The sequence shown here is derived from an EMBL/GenBank/DDBJ whole genome shotgun (WGS) entry which is preliminary data.</text>
</comment>
<dbReference type="InterPro" id="IPR036397">
    <property type="entry name" value="RNaseH_sf"/>
</dbReference>
<dbReference type="GO" id="GO:0003676">
    <property type="term" value="F:nucleic acid binding"/>
    <property type="evidence" value="ECO:0007669"/>
    <property type="project" value="InterPro"/>
</dbReference>
<proteinExistence type="predicted"/>
<dbReference type="InterPro" id="IPR041588">
    <property type="entry name" value="Integrase_H2C2"/>
</dbReference>
<evidence type="ECO:0000313" key="3">
    <source>
        <dbReference type="Proteomes" id="UP001165121"/>
    </source>
</evidence>
<dbReference type="InterPro" id="IPR001584">
    <property type="entry name" value="Integrase_cat-core"/>
</dbReference>
<dbReference type="InterPro" id="IPR050951">
    <property type="entry name" value="Retrovirus_Pol_polyprotein"/>
</dbReference>
<dbReference type="EMBL" id="BSXT01005487">
    <property type="protein sequence ID" value="GMF60603.1"/>
    <property type="molecule type" value="Genomic_DNA"/>
</dbReference>
<accession>A0A9W6YDU3</accession>
<protein>
    <submittedName>
        <fullName evidence="2">Unnamed protein product</fullName>
    </submittedName>
</protein>
<dbReference type="Pfam" id="PF17921">
    <property type="entry name" value="Integrase_H2C2"/>
    <property type="match status" value="1"/>
</dbReference>
<dbReference type="PROSITE" id="PS50994">
    <property type="entry name" value="INTEGRASE"/>
    <property type="match status" value="1"/>
</dbReference>
<name>A0A9W6YDU3_9STRA</name>
<evidence type="ECO:0000313" key="2">
    <source>
        <dbReference type="EMBL" id="GMF60603.1"/>
    </source>
</evidence>
<dbReference type="FunFam" id="1.10.340.70:FF:000001">
    <property type="entry name" value="Retrovirus-related Pol polyprotein from transposon gypsy-like Protein"/>
    <property type="match status" value="1"/>
</dbReference>
<gene>
    <name evidence="2" type="ORF">Pfra01_002628800</name>
</gene>
<dbReference type="Gene3D" id="3.30.420.10">
    <property type="entry name" value="Ribonuclease H-like superfamily/Ribonuclease H"/>
    <property type="match status" value="2"/>
</dbReference>
<feature type="domain" description="Integrase catalytic" evidence="1">
    <location>
        <begin position="356"/>
        <end position="448"/>
    </location>
</feature>